<dbReference type="PROSITE" id="PS50850">
    <property type="entry name" value="MFS"/>
    <property type="match status" value="1"/>
</dbReference>
<dbReference type="RefSeq" id="WP_184687497.1">
    <property type="nucleotide sequence ID" value="NZ_JACHJN010000001.1"/>
</dbReference>
<keyword evidence="3" id="KW-1003">Cell membrane</keyword>
<evidence type="ECO:0000256" key="7">
    <source>
        <dbReference type="SAM" id="MobiDB-lite"/>
    </source>
</evidence>
<evidence type="ECO:0000256" key="1">
    <source>
        <dbReference type="ARBA" id="ARBA00004651"/>
    </source>
</evidence>
<dbReference type="SUPFAM" id="SSF103473">
    <property type="entry name" value="MFS general substrate transporter"/>
    <property type="match status" value="1"/>
</dbReference>
<evidence type="ECO:0000313" key="11">
    <source>
        <dbReference type="Proteomes" id="UP000547510"/>
    </source>
</evidence>
<feature type="transmembrane region" description="Helical" evidence="8">
    <location>
        <begin position="444"/>
        <end position="461"/>
    </location>
</feature>
<protein>
    <submittedName>
        <fullName evidence="10">EmrB/QacA subfamily drug resistance transporter</fullName>
    </submittedName>
</protein>
<feature type="transmembrane region" description="Helical" evidence="8">
    <location>
        <begin position="110"/>
        <end position="131"/>
    </location>
</feature>
<evidence type="ECO:0000256" key="8">
    <source>
        <dbReference type="SAM" id="Phobius"/>
    </source>
</evidence>
<dbReference type="PANTHER" id="PTHR42718:SF46">
    <property type="entry name" value="BLR6921 PROTEIN"/>
    <property type="match status" value="1"/>
</dbReference>
<feature type="transmembrane region" description="Helical" evidence="8">
    <location>
        <begin position="367"/>
        <end position="391"/>
    </location>
</feature>
<dbReference type="InterPro" id="IPR036259">
    <property type="entry name" value="MFS_trans_sf"/>
</dbReference>
<feature type="transmembrane region" description="Helical" evidence="8">
    <location>
        <begin position="173"/>
        <end position="189"/>
    </location>
</feature>
<dbReference type="EMBL" id="JACHJN010000001">
    <property type="protein sequence ID" value="MBB5953740.1"/>
    <property type="molecule type" value="Genomic_DNA"/>
</dbReference>
<evidence type="ECO:0000256" key="5">
    <source>
        <dbReference type="ARBA" id="ARBA00022989"/>
    </source>
</evidence>
<feature type="transmembrane region" description="Helical" evidence="8">
    <location>
        <begin position="86"/>
        <end position="104"/>
    </location>
</feature>
<feature type="transmembrane region" description="Helical" evidence="8">
    <location>
        <begin position="57"/>
        <end position="77"/>
    </location>
</feature>
<gene>
    <name evidence="10" type="ORF">FHS29_000310</name>
</gene>
<evidence type="ECO:0000256" key="6">
    <source>
        <dbReference type="ARBA" id="ARBA00023136"/>
    </source>
</evidence>
<evidence type="ECO:0000313" key="10">
    <source>
        <dbReference type="EMBL" id="MBB5953740.1"/>
    </source>
</evidence>
<organism evidence="10 11">
    <name type="scientific">Saccharothrix tamanrassetensis</name>
    <dbReference type="NCBI Taxonomy" id="1051531"/>
    <lineage>
        <taxon>Bacteria</taxon>
        <taxon>Bacillati</taxon>
        <taxon>Actinomycetota</taxon>
        <taxon>Actinomycetes</taxon>
        <taxon>Pseudonocardiales</taxon>
        <taxon>Pseudonocardiaceae</taxon>
        <taxon>Saccharothrix</taxon>
    </lineage>
</organism>
<name>A0A841C9V1_9PSEU</name>
<dbReference type="Proteomes" id="UP000547510">
    <property type="component" value="Unassembled WGS sequence"/>
</dbReference>
<feature type="compositionally biased region" description="Basic and acidic residues" evidence="7">
    <location>
        <begin position="465"/>
        <end position="484"/>
    </location>
</feature>
<feature type="region of interest" description="Disordered" evidence="7">
    <location>
        <begin position="463"/>
        <end position="484"/>
    </location>
</feature>
<feature type="transmembrane region" description="Helical" evidence="8">
    <location>
        <begin position="143"/>
        <end position="167"/>
    </location>
</feature>
<evidence type="ECO:0000256" key="2">
    <source>
        <dbReference type="ARBA" id="ARBA00022448"/>
    </source>
</evidence>
<evidence type="ECO:0000256" key="4">
    <source>
        <dbReference type="ARBA" id="ARBA00022692"/>
    </source>
</evidence>
<proteinExistence type="predicted"/>
<keyword evidence="5 8" id="KW-1133">Transmembrane helix</keyword>
<evidence type="ECO:0000256" key="3">
    <source>
        <dbReference type="ARBA" id="ARBA00022475"/>
    </source>
</evidence>
<keyword evidence="6 8" id="KW-0472">Membrane</keyword>
<dbReference type="InterPro" id="IPR020846">
    <property type="entry name" value="MFS_dom"/>
</dbReference>
<feature type="transmembrane region" description="Helical" evidence="8">
    <location>
        <begin position="341"/>
        <end position="361"/>
    </location>
</feature>
<dbReference type="Pfam" id="PF07690">
    <property type="entry name" value="MFS_1"/>
    <property type="match status" value="1"/>
</dbReference>
<reference evidence="10 11" key="1">
    <citation type="submission" date="2020-08" db="EMBL/GenBank/DDBJ databases">
        <title>Genomic Encyclopedia of Type Strains, Phase III (KMG-III): the genomes of soil and plant-associated and newly described type strains.</title>
        <authorList>
            <person name="Whitman W."/>
        </authorList>
    </citation>
    <scope>NUCLEOTIDE SEQUENCE [LARGE SCALE GENOMIC DNA]</scope>
    <source>
        <strain evidence="10 11">CECT 8640</strain>
    </source>
</reference>
<sequence>MSGAEVRAARPVDAALWRTAFVLVLGTFMATLDSTIVAVGIDALVDRFDASVTDIQWVSTAYLLAVVAAVPTSGWLADRFGGRRTWLVAVAVFLLGSVLCALAWSLPSLIAFRVLQGLAGGLLPPTGQALLGRAAGRDRIGRVISVVGMVPLLSPALGPLVGGSILAVADWPWLFYVNVPIGVVALLLARRHVPVVPPAERRSPFDFRGAALLSPGLAVLVFGLTGIGHGRAIPPAVAVATVLVGLGMLVGFVVHGLRTRRTPLIDPRLFARPPFGVAALALVVLGASVFGTMFLLPLYLQTGGSLSPWEAGLLLAPQGLGAAAGSVLVNRVVDAVAPRTLVLTGIALVAVGTAPFTQLGHALPDSVIALSLLVRGVGAAMIGAPVMNIVYSRIEPARLPQAAGALNMLGTVGGSIGTAVLAVVLQQRLTARGPDIPLAFADTFWWVLGFALVAAAGATRLPRRHPAESTVDRQHDDEKGSADA</sequence>
<dbReference type="InterPro" id="IPR011701">
    <property type="entry name" value="MFS"/>
</dbReference>
<accession>A0A841C9V1</accession>
<dbReference type="GO" id="GO:0022857">
    <property type="term" value="F:transmembrane transporter activity"/>
    <property type="evidence" value="ECO:0007669"/>
    <property type="project" value="InterPro"/>
</dbReference>
<dbReference type="PANTHER" id="PTHR42718">
    <property type="entry name" value="MAJOR FACILITATOR SUPERFAMILY MULTIDRUG TRANSPORTER MFSC"/>
    <property type="match status" value="1"/>
</dbReference>
<dbReference type="Gene3D" id="1.20.1720.10">
    <property type="entry name" value="Multidrug resistance protein D"/>
    <property type="match status" value="1"/>
</dbReference>
<feature type="domain" description="Major facilitator superfamily (MFS) profile" evidence="9">
    <location>
        <begin position="19"/>
        <end position="466"/>
    </location>
</feature>
<dbReference type="CDD" id="cd17503">
    <property type="entry name" value="MFS_LmrB_MDR_like"/>
    <property type="match status" value="1"/>
</dbReference>
<feature type="transmembrane region" description="Helical" evidence="8">
    <location>
        <begin position="210"/>
        <end position="227"/>
    </location>
</feature>
<keyword evidence="11" id="KW-1185">Reference proteome</keyword>
<evidence type="ECO:0000259" key="9">
    <source>
        <dbReference type="PROSITE" id="PS50850"/>
    </source>
</evidence>
<feature type="transmembrane region" description="Helical" evidence="8">
    <location>
        <begin position="20"/>
        <end position="45"/>
    </location>
</feature>
<dbReference type="AlphaFoldDB" id="A0A841C9V1"/>
<keyword evidence="4 8" id="KW-0812">Transmembrane</keyword>
<dbReference type="GO" id="GO:0005886">
    <property type="term" value="C:plasma membrane"/>
    <property type="evidence" value="ECO:0007669"/>
    <property type="project" value="UniProtKB-SubCell"/>
</dbReference>
<dbReference type="Gene3D" id="1.20.1250.20">
    <property type="entry name" value="MFS general substrate transporter like domains"/>
    <property type="match status" value="1"/>
</dbReference>
<feature type="transmembrane region" description="Helical" evidence="8">
    <location>
        <begin position="275"/>
        <end position="299"/>
    </location>
</feature>
<feature type="transmembrane region" description="Helical" evidence="8">
    <location>
        <begin position="403"/>
        <end position="424"/>
    </location>
</feature>
<comment type="caution">
    <text evidence="10">The sequence shown here is derived from an EMBL/GenBank/DDBJ whole genome shotgun (WGS) entry which is preliminary data.</text>
</comment>
<keyword evidence="2" id="KW-0813">Transport</keyword>
<feature type="transmembrane region" description="Helical" evidence="8">
    <location>
        <begin position="311"/>
        <end position="329"/>
    </location>
</feature>
<dbReference type="InterPro" id="IPR004638">
    <property type="entry name" value="EmrB-like"/>
</dbReference>
<feature type="transmembrane region" description="Helical" evidence="8">
    <location>
        <begin position="233"/>
        <end position="254"/>
    </location>
</feature>
<comment type="subcellular location">
    <subcellularLocation>
        <location evidence="1">Cell membrane</location>
        <topology evidence="1">Multi-pass membrane protein</topology>
    </subcellularLocation>
</comment>
<dbReference type="NCBIfam" id="TIGR00711">
    <property type="entry name" value="efflux_EmrB"/>
    <property type="match status" value="1"/>
</dbReference>